<dbReference type="PROSITE" id="PS00109">
    <property type="entry name" value="PROTEIN_KINASE_TYR"/>
    <property type="match status" value="1"/>
</dbReference>
<evidence type="ECO:0000259" key="5">
    <source>
        <dbReference type="PROSITE" id="PS50011"/>
    </source>
</evidence>
<keyword evidence="7" id="KW-1185">Reference proteome</keyword>
<dbReference type="SUPFAM" id="SSF56112">
    <property type="entry name" value="Protein kinase-like (PK-like)"/>
    <property type="match status" value="1"/>
</dbReference>
<dbReference type="PANTHER" id="PTHR47989">
    <property type="entry name" value="OS01G0750732 PROTEIN"/>
    <property type="match status" value="1"/>
</dbReference>
<keyword evidence="1" id="KW-0418">Kinase</keyword>
<sequence>MVMPKRFLRGFKESGSLGDEFLLATVIGACVGAIEYGNLIHGHMVVGGIEFDLVVCSNCSSLINLYGKCGDLDGASCVLNLMTESDESALSALISASSLIDACKFFSELQAYELRYNLAELYDHRVEYGQKLFANGHGHHINPGIEHYSCMDGLFARAGCLEEAMNLSSYVQLSSLFATSGEREHQPLLEKQIQKNPGLLRPRVYENTDHTEREFRTVIKNVRVRGDILRAGDTLVVLGVLHRVTHPMGYQSKPSPESLGTSITSLRAMEEEISKKVNAYVNLLQLTAEDCEEQGVNIEVKITAGIPIKNVVVQELVTSKAAWVVLDRQLDRHLTRDPKLYLRHIPCKVALVQDSLNIEVVRQHNIGETDVLENKQFYSLSKPVHLSNSQVSENVDQSEASLRRYSMSTSYLDSSKTVFLTPLSTLKSEEHYFSSDYGSSSRMEKSDTLLTKGENTLYSASNIIQKQKRYAFRNKCSGSPLLCVACGLRTELYVQDPKTFTYSEIQQATDDFSVKNLLGEGGYGHVYKGKLKDGQLIAAKVRKQESSQGFTEFNSEVSVLSFARHKNIVMLLGYCCKENLNILVYEYICNKSLYWHLFENTENVLDWHQRRAIAIGTAKGLRFLHEECRGGPIIHRDMRPCNILLTHDLVPMLGDFGLARRKIDDETLQTEVLGTFGYLAPEYAENGFVSVRTDVYAFGMILLQLITGRKVIDFKSNGQNLSLRQWAEPLIEKFELPELIDPRIGESYDKYQLYLMAKTAYLCVQVNPEMRPSMAEVITLDAKSYMTLAVVLRLLEGETNHFHQLQDKFVPHYTKQ</sequence>
<feature type="domain" description="Protein kinase" evidence="5">
    <location>
        <begin position="512"/>
        <end position="786"/>
    </location>
</feature>
<keyword evidence="3 4" id="KW-0067">ATP-binding</keyword>
<accession>A0ABR2QR48</accession>
<dbReference type="Gene3D" id="1.25.40.10">
    <property type="entry name" value="Tetratricopeptide repeat domain"/>
    <property type="match status" value="1"/>
</dbReference>
<evidence type="ECO:0000256" key="2">
    <source>
        <dbReference type="ARBA" id="ARBA00022741"/>
    </source>
</evidence>
<keyword evidence="1" id="KW-0808">Transferase</keyword>
<dbReference type="InterPro" id="IPR011009">
    <property type="entry name" value="Kinase-like_dom_sf"/>
</dbReference>
<dbReference type="Gene3D" id="1.10.510.10">
    <property type="entry name" value="Transferase(Phosphotransferase) domain 1"/>
    <property type="match status" value="1"/>
</dbReference>
<proteinExistence type="predicted"/>
<dbReference type="Gene3D" id="3.30.200.20">
    <property type="entry name" value="Phosphorylase Kinase, domain 1"/>
    <property type="match status" value="1"/>
</dbReference>
<dbReference type="InterPro" id="IPR008266">
    <property type="entry name" value="Tyr_kinase_AS"/>
</dbReference>
<dbReference type="Proteomes" id="UP001396334">
    <property type="component" value="Unassembled WGS sequence"/>
</dbReference>
<dbReference type="PANTHER" id="PTHR47989:SF14">
    <property type="entry name" value="INACTIVE PROTEIN KINASE SELMODRAFT_444075"/>
    <property type="match status" value="1"/>
</dbReference>
<dbReference type="InterPro" id="IPR017441">
    <property type="entry name" value="Protein_kinase_ATP_BS"/>
</dbReference>
<evidence type="ECO:0000256" key="3">
    <source>
        <dbReference type="ARBA" id="ARBA00022840"/>
    </source>
</evidence>
<protein>
    <recommendedName>
        <fullName evidence="5">Protein kinase domain-containing protein</fullName>
    </recommendedName>
</protein>
<organism evidence="6 7">
    <name type="scientific">Hibiscus sabdariffa</name>
    <name type="common">roselle</name>
    <dbReference type="NCBI Taxonomy" id="183260"/>
    <lineage>
        <taxon>Eukaryota</taxon>
        <taxon>Viridiplantae</taxon>
        <taxon>Streptophyta</taxon>
        <taxon>Embryophyta</taxon>
        <taxon>Tracheophyta</taxon>
        <taxon>Spermatophyta</taxon>
        <taxon>Magnoliopsida</taxon>
        <taxon>eudicotyledons</taxon>
        <taxon>Gunneridae</taxon>
        <taxon>Pentapetalae</taxon>
        <taxon>rosids</taxon>
        <taxon>malvids</taxon>
        <taxon>Malvales</taxon>
        <taxon>Malvaceae</taxon>
        <taxon>Malvoideae</taxon>
        <taxon>Hibiscus</taxon>
    </lineage>
</organism>
<keyword evidence="1" id="KW-0723">Serine/threonine-protein kinase</keyword>
<keyword evidence="2 4" id="KW-0547">Nucleotide-binding</keyword>
<evidence type="ECO:0000313" key="7">
    <source>
        <dbReference type="Proteomes" id="UP001396334"/>
    </source>
</evidence>
<name>A0ABR2QR48_9ROSI</name>
<feature type="binding site" evidence="4">
    <location>
        <position position="540"/>
    </location>
    <ligand>
        <name>ATP</name>
        <dbReference type="ChEBI" id="CHEBI:30616"/>
    </ligand>
</feature>
<evidence type="ECO:0000256" key="4">
    <source>
        <dbReference type="PROSITE-ProRule" id="PRU10141"/>
    </source>
</evidence>
<evidence type="ECO:0000256" key="1">
    <source>
        <dbReference type="ARBA" id="ARBA00022527"/>
    </source>
</evidence>
<dbReference type="InterPro" id="IPR000719">
    <property type="entry name" value="Prot_kinase_dom"/>
</dbReference>
<dbReference type="PROSITE" id="PS00107">
    <property type="entry name" value="PROTEIN_KINASE_ATP"/>
    <property type="match status" value="1"/>
</dbReference>
<dbReference type="PROSITE" id="PS50011">
    <property type="entry name" value="PROTEIN_KINASE_DOM"/>
    <property type="match status" value="1"/>
</dbReference>
<dbReference type="InterPro" id="IPR011990">
    <property type="entry name" value="TPR-like_helical_dom_sf"/>
</dbReference>
<comment type="caution">
    <text evidence="6">The sequence shown here is derived from an EMBL/GenBank/DDBJ whole genome shotgun (WGS) entry which is preliminary data.</text>
</comment>
<gene>
    <name evidence="6" type="ORF">V6N11_060606</name>
</gene>
<dbReference type="EMBL" id="JBBPBN010000034">
    <property type="protein sequence ID" value="KAK9003035.1"/>
    <property type="molecule type" value="Genomic_DNA"/>
</dbReference>
<dbReference type="Pfam" id="PF00069">
    <property type="entry name" value="Pkinase"/>
    <property type="match status" value="1"/>
</dbReference>
<reference evidence="6 7" key="1">
    <citation type="journal article" date="2024" name="G3 (Bethesda)">
        <title>Genome assembly of Hibiscus sabdariffa L. provides insights into metabolisms of medicinal natural products.</title>
        <authorList>
            <person name="Kim T."/>
        </authorList>
    </citation>
    <scope>NUCLEOTIDE SEQUENCE [LARGE SCALE GENOMIC DNA]</scope>
    <source>
        <strain evidence="6">TK-2024</strain>
        <tissue evidence="6">Old leaves</tissue>
    </source>
</reference>
<evidence type="ECO:0000313" key="6">
    <source>
        <dbReference type="EMBL" id="KAK9003035.1"/>
    </source>
</evidence>